<keyword evidence="5" id="KW-1185">Reference proteome</keyword>
<dbReference type="InterPro" id="IPR036282">
    <property type="entry name" value="Glutathione-S-Trfase_C_sf"/>
</dbReference>
<dbReference type="InterPro" id="IPR010987">
    <property type="entry name" value="Glutathione-S-Trfase_C-like"/>
</dbReference>
<dbReference type="Pfam" id="PF00043">
    <property type="entry name" value="GST_C"/>
    <property type="match status" value="1"/>
</dbReference>
<sequence>MFMQYCYMKYVSPMRSNIIWSSAFRRAVHNTTPTLYGDEASPPVRFVMMTASLLGVQLQFHKIDLFSGKNKTADYTKINRLQKVPALAVGDEVICDSHAIALYLCHQSGSQDLYPEDSLLRARVDQMMFFNSGSLFPVDSCVFTDYFAHKWPVEKKIIDQWHHLLDLLNYQLGKYLWLAGDKMTLCDLCCATTVSSLQILVPVTERHDKVLKWLNNMQQLPCYSINTRGIQRLKSFVDSIQKH</sequence>
<dbReference type="InterPro" id="IPR004045">
    <property type="entry name" value="Glutathione_S-Trfase_N"/>
</dbReference>
<dbReference type="InterPro" id="IPR004046">
    <property type="entry name" value="GST_C"/>
</dbReference>
<accession>A0ABN8AZH3</accession>
<dbReference type="Gene3D" id="1.20.1050.10">
    <property type="match status" value="1"/>
</dbReference>
<feature type="domain" description="GST C-terminal" evidence="3">
    <location>
        <begin position="117"/>
        <end position="236"/>
    </location>
</feature>
<gene>
    <name evidence="4" type="ORF">CHILSU_LOCUS4319</name>
</gene>
<dbReference type="PANTHER" id="PTHR43969:SF9">
    <property type="entry name" value="GLUTATHIONE S TRANSFERASE D10, ISOFORM A-RELATED"/>
    <property type="match status" value="1"/>
</dbReference>
<dbReference type="SUPFAM" id="SSF47616">
    <property type="entry name" value="GST C-terminal domain-like"/>
    <property type="match status" value="1"/>
</dbReference>
<evidence type="ECO:0000313" key="4">
    <source>
        <dbReference type="EMBL" id="CAH0401107.1"/>
    </source>
</evidence>
<organism evidence="4 5">
    <name type="scientific">Chilo suppressalis</name>
    <name type="common">Asiatic rice borer moth</name>
    <dbReference type="NCBI Taxonomy" id="168631"/>
    <lineage>
        <taxon>Eukaryota</taxon>
        <taxon>Metazoa</taxon>
        <taxon>Ecdysozoa</taxon>
        <taxon>Arthropoda</taxon>
        <taxon>Hexapoda</taxon>
        <taxon>Insecta</taxon>
        <taxon>Pterygota</taxon>
        <taxon>Neoptera</taxon>
        <taxon>Endopterygota</taxon>
        <taxon>Lepidoptera</taxon>
        <taxon>Glossata</taxon>
        <taxon>Ditrysia</taxon>
        <taxon>Pyraloidea</taxon>
        <taxon>Crambidae</taxon>
        <taxon>Crambinae</taxon>
        <taxon>Chilo</taxon>
    </lineage>
</organism>
<comment type="subunit">
    <text evidence="1">Homodimer.</text>
</comment>
<evidence type="ECO:0000259" key="3">
    <source>
        <dbReference type="PROSITE" id="PS50405"/>
    </source>
</evidence>
<name>A0ABN8AZH3_CHISP</name>
<evidence type="ECO:0000256" key="1">
    <source>
        <dbReference type="ARBA" id="ARBA00011738"/>
    </source>
</evidence>
<dbReference type="PROSITE" id="PS50404">
    <property type="entry name" value="GST_NTER"/>
    <property type="match status" value="1"/>
</dbReference>
<reference evidence="4" key="1">
    <citation type="submission" date="2021-12" db="EMBL/GenBank/DDBJ databases">
        <authorList>
            <person name="King R."/>
        </authorList>
    </citation>
    <scope>NUCLEOTIDE SEQUENCE</scope>
</reference>
<dbReference type="PROSITE" id="PS50405">
    <property type="entry name" value="GST_CTER"/>
    <property type="match status" value="1"/>
</dbReference>
<dbReference type="InterPro" id="IPR040079">
    <property type="entry name" value="Glutathione_S-Trfase"/>
</dbReference>
<evidence type="ECO:0000259" key="2">
    <source>
        <dbReference type="PROSITE" id="PS50404"/>
    </source>
</evidence>
<feature type="domain" description="GST N-terminal" evidence="2">
    <location>
        <begin position="31"/>
        <end position="112"/>
    </location>
</feature>
<dbReference type="PANTHER" id="PTHR43969">
    <property type="entry name" value="GLUTATHIONE S TRANSFERASE D10, ISOFORM A-RELATED"/>
    <property type="match status" value="1"/>
</dbReference>
<protein>
    <submittedName>
        <fullName evidence="4">Uncharacterized protein</fullName>
    </submittedName>
</protein>
<dbReference type="SFLD" id="SFLDS00019">
    <property type="entry name" value="Glutathione_Transferase_(cytos"/>
    <property type="match status" value="1"/>
</dbReference>
<evidence type="ECO:0000313" key="5">
    <source>
        <dbReference type="Proteomes" id="UP001153292"/>
    </source>
</evidence>
<proteinExistence type="predicted"/>
<dbReference type="InterPro" id="IPR036249">
    <property type="entry name" value="Thioredoxin-like_sf"/>
</dbReference>
<dbReference type="SFLD" id="SFLDG00358">
    <property type="entry name" value="Main_(cytGST)"/>
    <property type="match status" value="1"/>
</dbReference>
<dbReference type="Pfam" id="PF13417">
    <property type="entry name" value="GST_N_3"/>
    <property type="match status" value="1"/>
</dbReference>
<dbReference type="Proteomes" id="UP001153292">
    <property type="component" value="Chromosome 19"/>
</dbReference>
<dbReference type="SUPFAM" id="SSF52833">
    <property type="entry name" value="Thioredoxin-like"/>
    <property type="match status" value="1"/>
</dbReference>
<dbReference type="EMBL" id="OU963912">
    <property type="protein sequence ID" value="CAH0401107.1"/>
    <property type="molecule type" value="Genomic_DNA"/>
</dbReference>
<dbReference type="Gene3D" id="3.40.30.10">
    <property type="entry name" value="Glutaredoxin"/>
    <property type="match status" value="1"/>
</dbReference>